<feature type="compositionally biased region" description="Low complexity" evidence="1">
    <location>
        <begin position="12"/>
        <end position="29"/>
    </location>
</feature>
<dbReference type="PANTHER" id="PTHR42085:SF1">
    <property type="entry name" value="F-BOX DOMAIN-CONTAINING PROTEIN"/>
    <property type="match status" value="1"/>
</dbReference>
<dbReference type="AlphaFoldDB" id="A0A6A6EX45"/>
<gene>
    <name evidence="2" type="ORF">K469DRAFT_705944</name>
</gene>
<feature type="region of interest" description="Disordered" evidence="1">
    <location>
        <begin position="1"/>
        <end position="29"/>
    </location>
</feature>
<sequence>MLDVPLSAPAQPRHSLSNPSPSSQASSKDPTFSLLLSLPRELRDRIYVFALSSAFPFWWPAPTSPQHHVALGLLTVSKQVYNEAASILYSTNKFLFTHPSDCNIFRVISSPFSNLITSVCFRIREKDLRLWTSYLGSGQLERSLKTDLPKLKSLWIFLRCGSVGPPGLIGQLGGPQIVGLPPALAAQVQAVQNALGQQVQALQQQVQALQQSMAIVTHGNATPNQPVQAQTGTAAAQTHQTPPLAQNQAQTHQHQAQTQTTQGNTGENRGTDNNIPPPPPPPPFISFAPAPHQHQHQHHHHHTHHDHLPPPPPHHHAPADAPGQANQPHHPPLYSHFFRWEREHGLENLCLSLQETRPPDSEVKIVCIMRLPRPEVQRLVRLYPEELNVDRTGDARTRFRRLFGVEVSIEVSGYDVPGLQG</sequence>
<feature type="compositionally biased region" description="Basic residues" evidence="1">
    <location>
        <begin position="293"/>
        <end position="305"/>
    </location>
</feature>
<accession>A0A6A6EX45</accession>
<name>A0A6A6EX45_9PEZI</name>
<dbReference type="Proteomes" id="UP000800200">
    <property type="component" value="Unassembled WGS sequence"/>
</dbReference>
<dbReference type="InterPro" id="IPR038883">
    <property type="entry name" value="AN11006-like"/>
</dbReference>
<evidence type="ECO:0000313" key="2">
    <source>
        <dbReference type="EMBL" id="KAF2194486.1"/>
    </source>
</evidence>
<organism evidence="2 3">
    <name type="scientific">Zopfia rhizophila CBS 207.26</name>
    <dbReference type="NCBI Taxonomy" id="1314779"/>
    <lineage>
        <taxon>Eukaryota</taxon>
        <taxon>Fungi</taxon>
        <taxon>Dikarya</taxon>
        <taxon>Ascomycota</taxon>
        <taxon>Pezizomycotina</taxon>
        <taxon>Dothideomycetes</taxon>
        <taxon>Dothideomycetes incertae sedis</taxon>
        <taxon>Zopfiaceae</taxon>
        <taxon>Zopfia</taxon>
    </lineage>
</organism>
<evidence type="ECO:0000313" key="3">
    <source>
        <dbReference type="Proteomes" id="UP000800200"/>
    </source>
</evidence>
<feature type="compositionally biased region" description="Low complexity" evidence="1">
    <location>
        <begin position="225"/>
        <end position="266"/>
    </location>
</feature>
<reference evidence="2" key="1">
    <citation type="journal article" date="2020" name="Stud. Mycol.">
        <title>101 Dothideomycetes genomes: a test case for predicting lifestyles and emergence of pathogens.</title>
        <authorList>
            <person name="Haridas S."/>
            <person name="Albert R."/>
            <person name="Binder M."/>
            <person name="Bloem J."/>
            <person name="Labutti K."/>
            <person name="Salamov A."/>
            <person name="Andreopoulos B."/>
            <person name="Baker S."/>
            <person name="Barry K."/>
            <person name="Bills G."/>
            <person name="Bluhm B."/>
            <person name="Cannon C."/>
            <person name="Castanera R."/>
            <person name="Culley D."/>
            <person name="Daum C."/>
            <person name="Ezra D."/>
            <person name="Gonzalez J."/>
            <person name="Henrissat B."/>
            <person name="Kuo A."/>
            <person name="Liang C."/>
            <person name="Lipzen A."/>
            <person name="Lutzoni F."/>
            <person name="Magnuson J."/>
            <person name="Mondo S."/>
            <person name="Nolan M."/>
            <person name="Ohm R."/>
            <person name="Pangilinan J."/>
            <person name="Park H.-J."/>
            <person name="Ramirez L."/>
            <person name="Alfaro M."/>
            <person name="Sun H."/>
            <person name="Tritt A."/>
            <person name="Yoshinaga Y."/>
            <person name="Zwiers L.-H."/>
            <person name="Turgeon B."/>
            <person name="Goodwin S."/>
            <person name="Spatafora J."/>
            <person name="Crous P."/>
            <person name="Grigoriev I."/>
        </authorList>
    </citation>
    <scope>NUCLEOTIDE SEQUENCE</scope>
    <source>
        <strain evidence="2">CBS 207.26</strain>
    </source>
</reference>
<feature type="region of interest" description="Disordered" evidence="1">
    <location>
        <begin position="220"/>
        <end position="333"/>
    </location>
</feature>
<dbReference type="EMBL" id="ML994611">
    <property type="protein sequence ID" value="KAF2194486.1"/>
    <property type="molecule type" value="Genomic_DNA"/>
</dbReference>
<keyword evidence="3" id="KW-1185">Reference proteome</keyword>
<dbReference type="OrthoDB" id="62952at2759"/>
<feature type="compositionally biased region" description="Pro residues" evidence="1">
    <location>
        <begin position="275"/>
        <end position="284"/>
    </location>
</feature>
<proteinExistence type="predicted"/>
<dbReference type="PANTHER" id="PTHR42085">
    <property type="entry name" value="F-BOX DOMAIN-CONTAINING PROTEIN"/>
    <property type="match status" value="1"/>
</dbReference>
<evidence type="ECO:0000256" key="1">
    <source>
        <dbReference type="SAM" id="MobiDB-lite"/>
    </source>
</evidence>
<protein>
    <submittedName>
        <fullName evidence="2">Uncharacterized protein</fullName>
    </submittedName>
</protein>